<comment type="caution">
    <text evidence="2">The sequence shown here is derived from an EMBL/GenBank/DDBJ whole genome shotgun (WGS) entry which is preliminary data.</text>
</comment>
<organism evidence="2 3">
    <name type="scientific">Candidatus Uhrbacteria bacterium RIFOXYC2_FULL_47_19</name>
    <dbReference type="NCBI Taxonomy" id="1802424"/>
    <lineage>
        <taxon>Bacteria</taxon>
        <taxon>Candidatus Uhriibacteriota</taxon>
    </lineage>
</organism>
<sequence>MACIIAVVNQKGGVGKTTTAINLGSYLASNGKFVLLVDLDPQSNATSGLGIDSRDLEVGTYEILLGEKSLRDVIIPTQVEGLKLAPSTQALAGAAVDLVDMDRREHRLSDALLEVRNDFDYIIIDCPPSLGLLTINGLVAVDKVLIPVQAEYYALEGLSQLLRTIGMVRQALKPELEILGAVLTMYDGRNRLSTDVMAELHRFFPDRVFKSVIPRNVRLAEAPSFGRPIMEYDPWSKGAKAYERLAKEILDLEHSF</sequence>
<dbReference type="STRING" id="1802424.A2480_01865"/>
<dbReference type="FunFam" id="3.40.50.300:FF:000285">
    <property type="entry name" value="Sporulation initiation inhibitor Soj"/>
    <property type="match status" value="1"/>
</dbReference>
<dbReference type="PIRSF" id="PIRSF009320">
    <property type="entry name" value="Nuc_binding_HP_1000"/>
    <property type="match status" value="1"/>
</dbReference>
<dbReference type="AlphaFoldDB" id="A0A1F7WEN3"/>
<evidence type="ECO:0000313" key="3">
    <source>
        <dbReference type="Proteomes" id="UP000176988"/>
    </source>
</evidence>
<dbReference type="Pfam" id="PF13614">
    <property type="entry name" value="AAA_31"/>
    <property type="match status" value="1"/>
</dbReference>
<dbReference type="CDD" id="cd02042">
    <property type="entry name" value="ParAB_family"/>
    <property type="match status" value="1"/>
</dbReference>
<dbReference type="InterPro" id="IPR027417">
    <property type="entry name" value="P-loop_NTPase"/>
</dbReference>
<evidence type="ECO:0000313" key="2">
    <source>
        <dbReference type="EMBL" id="OGM01253.1"/>
    </source>
</evidence>
<proteinExistence type="predicted"/>
<dbReference type="PANTHER" id="PTHR13696">
    <property type="entry name" value="P-LOOP CONTAINING NUCLEOSIDE TRIPHOSPHATE HYDROLASE"/>
    <property type="match status" value="1"/>
</dbReference>
<dbReference type="InterPro" id="IPR050678">
    <property type="entry name" value="DNA_Partitioning_ATPase"/>
</dbReference>
<dbReference type="Gene3D" id="3.40.50.300">
    <property type="entry name" value="P-loop containing nucleotide triphosphate hydrolases"/>
    <property type="match status" value="1"/>
</dbReference>
<reference evidence="2 3" key="1">
    <citation type="journal article" date="2016" name="Nat. Commun.">
        <title>Thousands of microbial genomes shed light on interconnected biogeochemical processes in an aquifer system.</title>
        <authorList>
            <person name="Anantharaman K."/>
            <person name="Brown C.T."/>
            <person name="Hug L.A."/>
            <person name="Sharon I."/>
            <person name="Castelle C.J."/>
            <person name="Probst A.J."/>
            <person name="Thomas B.C."/>
            <person name="Singh A."/>
            <person name="Wilkins M.J."/>
            <person name="Karaoz U."/>
            <person name="Brodie E.L."/>
            <person name="Williams K.H."/>
            <person name="Hubbard S.S."/>
            <person name="Banfield J.F."/>
        </authorList>
    </citation>
    <scope>NUCLEOTIDE SEQUENCE [LARGE SCALE GENOMIC DNA]</scope>
</reference>
<dbReference type="SUPFAM" id="SSF52540">
    <property type="entry name" value="P-loop containing nucleoside triphosphate hydrolases"/>
    <property type="match status" value="1"/>
</dbReference>
<dbReference type="EMBL" id="MGFG01000010">
    <property type="protein sequence ID" value="OGM01253.1"/>
    <property type="molecule type" value="Genomic_DNA"/>
</dbReference>
<gene>
    <name evidence="2" type="ORF">A2480_01865</name>
</gene>
<feature type="domain" description="AAA" evidence="1">
    <location>
        <begin position="4"/>
        <end position="178"/>
    </location>
</feature>
<dbReference type="PANTHER" id="PTHR13696:SF52">
    <property type="entry name" value="PARA FAMILY PROTEIN CT_582"/>
    <property type="match status" value="1"/>
</dbReference>
<protein>
    <submittedName>
        <fullName evidence="2">Chromosome partitioning protein ParA</fullName>
    </submittedName>
</protein>
<name>A0A1F7WEN3_9BACT</name>
<dbReference type="InterPro" id="IPR025669">
    <property type="entry name" value="AAA_dom"/>
</dbReference>
<accession>A0A1F7WEN3</accession>
<evidence type="ECO:0000259" key="1">
    <source>
        <dbReference type="Pfam" id="PF13614"/>
    </source>
</evidence>
<dbReference type="Proteomes" id="UP000176988">
    <property type="component" value="Unassembled WGS sequence"/>
</dbReference>